<accession>A0A6J5SXC5</accession>
<name>A0A6J5SXC5_9CAUD</name>
<sequence length="372" mass="41202">MISQSQFNQAKEELSGLDPLVKRVKLSDIILNDNSIKHNSIEIEGSRVPVSDKFFNRLGQMVNLNTGLITKMSKGGDKEIETKLLQSVKAYSETRDGGKEFLLVGDGASHQVTNIVRADKYHRLSNDTLFATADTILNEIPDMHIESIDRTGPGGVSINLIHGSQVGYEKIGKDEVFRFGISLVNGATSSRVDDFFYRLACANGAVARNLNTAFEFGNGDEAFRKLLEQMNGWAKAGFVPRTFQDRLERAMVTKASYAEVEKALYSVTGAIGEKDFDMKGKLMKGAEQQFFPEYDAATKRIFRAGHNPLSLTDAQKKFIKTDATVWDVVNELTWIGSHDTVFDLKNSKGFKVAGGNLFAKTWDLEHAGLAQI</sequence>
<proteinExistence type="predicted"/>
<reference evidence="1" key="1">
    <citation type="submission" date="2020-05" db="EMBL/GenBank/DDBJ databases">
        <authorList>
            <person name="Chiriac C."/>
            <person name="Salcher M."/>
            <person name="Ghai R."/>
            <person name="Kavagutti S V."/>
        </authorList>
    </citation>
    <scope>NUCLEOTIDE SEQUENCE</scope>
</reference>
<organism evidence="1">
    <name type="scientific">uncultured Caudovirales phage</name>
    <dbReference type="NCBI Taxonomy" id="2100421"/>
    <lineage>
        <taxon>Viruses</taxon>
        <taxon>Duplodnaviria</taxon>
        <taxon>Heunggongvirae</taxon>
        <taxon>Uroviricota</taxon>
        <taxon>Caudoviricetes</taxon>
        <taxon>Peduoviridae</taxon>
        <taxon>Maltschvirus</taxon>
        <taxon>Maltschvirus maltsch</taxon>
    </lineage>
</organism>
<evidence type="ECO:0000313" key="1">
    <source>
        <dbReference type="EMBL" id="CAB4219087.1"/>
    </source>
</evidence>
<dbReference type="EMBL" id="LR797474">
    <property type="protein sequence ID" value="CAB4219087.1"/>
    <property type="molecule type" value="Genomic_DNA"/>
</dbReference>
<gene>
    <name evidence="1" type="ORF">UFOVP1604_170</name>
</gene>
<protein>
    <submittedName>
        <fullName evidence="1">Uncharacterized protein</fullName>
    </submittedName>
</protein>